<dbReference type="SUPFAM" id="SSF56935">
    <property type="entry name" value="Porins"/>
    <property type="match status" value="1"/>
</dbReference>
<dbReference type="InterPro" id="IPR041700">
    <property type="entry name" value="OMP_b-brl_3"/>
</dbReference>
<evidence type="ECO:0000313" key="3">
    <source>
        <dbReference type="Proteomes" id="UP000250831"/>
    </source>
</evidence>
<organism evidence="2 3">
    <name type="scientific">Sphingobacterium athyrii</name>
    <dbReference type="NCBI Taxonomy" id="2152717"/>
    <lineage>
        <taxon>Bacteria</taxon>
        <taxon>Pseudomonadati</taxon>
        <taxon>Bacteroidota</taxon>
        <taxon>Sphingobacteriia</taxon>
        <taxon>Sphingobacteriales</taxon>
        <taxon>Sphingobacteriaceae</taxon>
        <taxon>Sphingobacterium</taxon>
    </lineage>
</organism>
<evidence type="ECO:0000259" key="1">
    <source>
        <dbReference type="Pfam" id="PF14905"/>
    </source>
</evidence>
<gene>
    <name evidence="2" type="ORF">DCO56_09200</name>
</gene>
<evidence type="ECO:0000313" key="2">
    <source>
        <dbReference type="EMBL" id="PUV25107.1"/>
    </source>
</evidence>
<protein>
    <recommendedName>
        <fullName evidence="1">Outer membrane protein beta-barrel domain-containing protein</fullName>
    </recommendedName>
</protein>
<dbReference type="SUPFAM" id="SSF49464">
    <property type="entry name" value="Carboxypeptidase regulatory domain-like"/>
    <property type="match status" value="1"/>
</dbReference>
<dbReference type="Proteomes" id="UP000250831">
    <property type="component" value="Unassembled WGS sequence"/>
</dbReference>
<dbReference type="EMBL" id="QCXX01000002">
    <property type="protein sequence ID" value="PUV25107.1"/>
    <property type="molecule type" value="Genomic_DNA"/>
</dbReference>
<reference evidence="2 3" key="1">
    <citation type="submission" date="2018-04" db="EMBL/GenBank/DDBJ databases">
        <title>Sphingobacterium sp. M46 Genome.</title>
        <authorList>
            <person name="Cheng J."/>
            <person name="Li Y."/>
        </authorList>
    </citation>
    <scope>NUCLEOTIDE SEQUENCE [LARGE SCALE GENOMIC DNA]</scope>
    <source>
        <strain evidence="2 3">M46</strain>
    </source>
</reference>
<dbReference type="AlphaFoldDB" id="A0A363NWH7"/>
<dbReference type="Pfam" id="PF14905">
    <property type="entry name" value="OMP_b-brl_3"/>
    <property type="match status" value="1"/>
</dbReference>
<name>A0A363NWH7_9SPHI</name>
<proteinExistence type="predicted"/>
<sequence>MLRGLISRVICLLLLYISIFTMSNRNLFAQGHSEVKGKVVDSVNNAPLSNVSITILRSKDSILINSTRTKEDGSFSIKSLSPGNYLLSVSHLQYTAYKTRISVTSAGSIPTLELIKLEKKSIKLEEVLVKSKKIAAITLKGDTLEFQADSFKVRENARVEDLLRQFPNFEVDKMGNITANGEKVKRVLLEGEEFFGDDPTLVTKNIRADIVEKIQLYDGDSEQTELGGNNFGKKEKTVNVTLKANKKNGYFGKMQITGGTPKIYDSQAMLNSFSSKRKLAGYGILSNNGITGLGWEDKTNFSNSEFGIDELDGGGGNFGGKGIPTVKTGGAHFDENFVDKKYYINANYKIADYNTRGFENSVSENIQPDNSFTRFSKEKFNTNNLRNKADLRIKMALDSVNTFNFFLEGLKSKNNVQSVFSDSSLRQSGIKMNESQRDIYLNGNGSSFNGFFVWNRKFSQESSISIRLSTSNARTEAERNLYAKNIFYNLSDEEDQLIKLNERRFNTKTTRQYGGKIAYTNQFGKSITLISEYDISSHQSDNTTEISNIDSTSTGVHNAIKYRLKQNTHKLRTSFEYSQARIQVKIAPGIELNQQDQEDFLDNNNLNRKFVNWYPNFETKYIFPRKNRLLFSYNGSTVQPNINQVQPMQINDDPLNVFVGNPSLKPAFKQSFNLNYRDYILMEDKTILLNGLYAVEQHSIVPKITTDSVGKSIYEFANLSDIQQKSFDTYLIYSFRLLPVDIKINSDIGYGFANTANYINDFLNENKVQRLNFSLKFSKRNPEKYDISILLNTKYNTITSSLDEKLNTKYWTYLIVPEFLFYPSKRYELSLNGTYDYQEPINIFSKKLERCIINFSTARSFFKHQNLIVKVSANDILNQNKGFSRFVNNNLIVENTYSSIGRNFSLGLIWEINKMGN</sequence>
<feature type="domain" description="Outer membrane protein beta-barrel" evidence="1">
    <location>
        <begin position="458"/>
        <end position="908"/>
    </location>
</feature>
<dbReference type="Gene3D" id="2.60.40.1120">
    <property type="entry name" value="Carboxypeptidase-like, regulatory domain"/>
    <property type="match status" value="1"/>
</dbReference>
<comment type="caution">
    <text evidence="2">The sequence shown here is derived from an EMBL/GenBank/DDBJ whole genome shotgun (WGS) entry which is preliminary data.</text>
</comment>
<dbReference type="InterPro" id="IPR008969">
    <property type="entry name" value="CarboxyPept-like_regulatory"/>
</dbReference>
<dbReference type="OrthoDB" id="1086219at2"/>
<dbReference type="RefSeq" id="WP_108633440.1">
    <property type="nucleotide sequence ID" value="NZ_QCXX01000002.1"/>
</dbReference>
<accession>A0A363NWH7</accession>
<dbReference type="Pfam" id="PF13620">
    <property type="entry name" value="CarboxypepD_reg"/>
    <property type="match status" value="1"/>
</dbReference>
<keyword evidence="3" id="KW-1185">Reference proteome</keyword>